<feature type="transmembrane region" description="Helical" evidence="1">
    <location>
        <begin position="1409"/>
        <end position="1431"/>
    </location>
</feature>
<dbReference type="EMBL" id="BQXS01011692">
    <property type="protein sequence ID" value="GKT15676.1"/>
    <property type="molecule type" value="Genomic_DNA"/>
</dbReference>
<accession>A0ABQ5JSZ9</accession>
<sequence length="1447" mass="161315">MDIYITFKPFVLAIIFLTVSFLPVVFSYDMEEAAADLTSSIEILEDTFGLIYDKDRSSALLENLESESVLVSRNHPLLAECIFSSIEEVFNSIAIAVESIRDDYVSNLRKYNNDGSDSVEFSDLLDGSIPLSVDTVNNDIWASIDVSYDYLSYYSVNSASDSISDHLLMFPSVEEKIKNLKNLTYKQCDDSGSYVEDVEETFPFLSFDVHLADGTNISYPAFNYYDKNSYSSLLSRALSDPRSSVLYKSLVSLDIPRAFVIIIDPSIPSSIYDAINSQNSSVMDMFASVTVSLLRETVQFMLSQLAEGDVISIVSTDGSYIGGIERGDISSISNSSVMDMFASVTVSLLRETVQFMLSQLAEGDVISIVSTDGSYIGGIEMGDISSISVGYEDESISNYSIFDTGEDPLFSCSDELDATSNENWCSTGAVKVTERILLSLEDNLDEYFSELETNFYSMINVTSQRNSHSSASKNRLVRSIKRAKDILYSSVDSDVSIFTIYHQKLDNPVGLSSTALFLDDIRPIAFGAPLYIGVISFYASIDSYQRQMISNMLSDQELLLTVPIFLSLGVDHLLESCLLYVSDTSTIAGTSTKNEVCTNGKLNSSHSVRSGSSSNTGHIDIPESNLVNMVRLMSEFNGFYETIDIISYIESISAADDSDDDTTCEDVVFCYNDTNTLVFSEVSRNMDTWFAEISYSILQEHHLSHCYSIDPGDPLPSYSGVGFCEAGIQVPILTFPPAQDMHTGKAVINTGFPLITPEGFFGTAVISFSLEQYLDNVMDWDGFDTDHSYTMLMSKHTLFYHPITNALVENGNNPSLHLIDYIERFAPSRVSEHKKSIGYSTFSNLIDNLFEDSVLTGSVRPVVICSYGDMNSFRVGTVSYAWKLLFSGTFLVMTRLGQDDLSTYEVPILPECEEVEVTESLIVQEFKYLWNFEDPFDDSIDDSDAKLCRFPPPSSDSSASTGITLQKVLTVWDQLIQIPSAWDTFGFDYLDEDHTDQYNKPTLQVDWNHIDTDLVEYLSGIPLTMDNTPTSSQVEIITRQLNDPTLTFTNSEEEEVHVLSSIILQRVQLLLPFIRSGQMMSLLQDTESVFSSDQAEFIGYATSFGSIGFYPGYYLPTDYSVLTRQWYNNSLLSASKLSIESPNYNPYIENGITMKIIHSNFFNNSPLISATVEMFVSDFSNFIDCTECLGVDDDSLTYMFISDIGEILWSSSETYTDILYDNMDAGTHASVFDTAPCIANQLLDNNILHSFDYLSGSGFIENGFIFDEDASDLPIIVVNSTTIYFEILNEEYLDDSSNWKNYPPISVVVFEAFKGIGLIFPTEVPQSTCEVMKSDARDILEADFSFSWCCKSVFLQILSNSIGGHSRDNLFILHQTLHDAWKLRGRNSWGWGAEISISERNVAISMSSIIVLCLCVGGLFLSLLVFVILMCTKSGSFLNKNSKNPIK</sequence>
<name>A0ABQ5JSZ9_9EUKA</name>
<evidence type="ECO:0000256" key="1">
    <source>
        <dbReference type="SAM" id="Phobius"/>
    </source>
</evidence>
<comment type="caution">
    <text evidence="2">The sequence shown here is derived from an EMBL/GenBank/DDBJ whole genome shotgun (WGS) entry which is preliminary data.</text>
</comment>
<protein>
    <submittedName>
        <fullName evidence="2">Uncharacterized protein</fullName>
    </submittedName>
</protein>
<keyword evidence="1" id="KW-1133">Transmembrane helix</keyword>
<keyword evidence="1" id="KW-0472">Membrane</keyword>
<evidence type="ECO:0000313" key="3">
    <source>
        <dbReference type="Proteomes" id="UP001057375"/>
    </source>
</evidence>
<proteinExistence type="predicted"/>
<keyword evidence="1" id="KW-0812">Transmembrane</keyword>
<dbReference type="Proteomes" id="UP001057375">
    <property type="component" value="Unassembled WGS sequence"/>
</dbReference>
<gene>
    <name evidence="2" type="ORF">ADUPG1_010763</name>
</gene>
<keyword evidence="3" id="KW-1185">Reference proteome</keyword>
<evidence type="ECO:0000313" key="2">
    <source>
        <dbReference type="EMBL" id="GKT15676.1"/>
    </source>
</evidence>
<organism evidence="2 3">
    <name type="scientific">Aduncisulcus paluster</name>
    <dbReference type="NCBI Taxonomy" id="2918883"/>
    <lineage>
        <taxon>Eukaryota</taxon>
        <taxon>Metamonada</taxon>
        <taxon>Carpediemonas-like organisms</taxon>
        <taxon>Aduncisulcus</taxon>
    </lineage>
</organism>
<reference evidence="2" key="1">
    <citation type="submission" date="2022-03" db="EMBL/GenBank/DDBJ databases">
        <title>Draft genome sequence of Aduncisulcus paluster, a free-living microaerophilic Fornicata.</title>
        <authorList>
            <person name="Yuyama I."/>
            <person name="Kume K."/>
            <person name="Tamura T."/>
            <person name="Inagaki Y."/>
            <person name="Hashimoto T."/>
        </authorList>
    </citation>
    <scope>NUCLEOTIDE SEQUENCE</scope>
    <source>
        <strain evidence="2">NY0171</strain>
    </source>
</reference>